<evidence type="ECO:0000313" key="2">
    <source>
        <dbReference type="EMBL" id="CCC92186.1"/>
    </source>
</evidence>
<evidence type="ECO:0008006" key="3">
    <source>
        <dbReference type="Google" id="ProtNLM"/>
    </source>
</evidence>
<reference evidence="2" key="1">
    <citation type="journal article" date="2012" name="Proc. Natl. Acad. Sci. U.S.A.">
        <title>Antigenic diversity is generated by distinct evolutionary mechanisms in African trypanosome species.</title>
        <authorList>
            <person name="Jackson A.P."/>
            <person name="Berry A."/>
            <person name="Aslett M."/>
            <person name="Allison H.C."/>
            <person name="Burton P."/>
            <person name="Vavrova-Anderson J."/>
            <person name="Brown R."/>
            <person name="Browne H."/>
            <person name="Corton N."/>
            <person name="Hauser H."/>
            <person name="Gamble J."/>
            <person name="Gilderthorp R."/>
            <person name="Marcello L."/>
            <person name="McQuillan J."/>
            <person name="Otto T.D."/>
            <person name="Quail M.A."/>
            <person name="Sanders M.J."/>
            <person name="van Tonder A."/>
            <person name="Ginger M.L."/>
            <person name="Field M.C."/>
            <person name="Barry J.D."/>
            <person name="Hertz-Fowler C."/>
            <person name="Berriman M."/>
        </authorList>
    </citation>
    <scope>NUCLEOTIDE SEQUENCE</scope>
    <source>
        <strain evidence="2">IL3000</strain>
    </source>
</reference>
<dbReference type="AlphaFoldDB" id="G0US24"/>
<name>G0US24_TRYCI</name>
<feature type="signal peptide" evidence="1">
    <location>
        <begin position="1"/>
        <end position="25"/>
    </location>
</feature>
<evidence type="ECO:0000256" key="1">
    <source>
        <dbReference type="SAM" id="SignalP"/>
    </source>
</evidence>
<protein>
    <recommendedName>
        <fullName evidence="3">Secreted protein</fullName>
    </recommendedName>
</protein>
<proteinExistence type="predicted"/>
<gene>
    <name evidence="2" type="ORF">TCIL3000_8_4070</name>
</gene>
<accession>G0US24</accession>
<dbReference type="PROSITE" id="PS51257">
    <property type="entry name" value="PROKAR_LIPOPROTEIN"/>
    <property type="match status" value="1"/>
</dbReference>
<sequence>MYCYKPSFSFVFRSLFLSYPVSVSAACPLLQQVRQQHVVVKIPFDVNVNKSSSRQAWRRRFVLQLFQVVVVKTRGGHFKLCGEGPMQVDNATALDLLRFPSFFWFIVDATFPTSFSGVPLKHWRPECFSFP</sequence>
<keyword evidence="1" id="KW-0732">Signal</keyword>
<dbReference type="EMBL" id="HE575321">
    <property type="protein sequence ID" value="CCC92186.1"/>
    <property type="molecule type" value="Genomic_DNA"/>
</dbReference>
<organism evidence="2">
    <name type="scientific">Trypanosoma congolense (strain IL3000)</name>
    <dbReference type="NCBI Taxonomy" id="1068625"/>
    <lineage>
        <taxon>Eukaryota</taxon>
        <taxon>Discoba</taxon>
        <taxon>Euglenozoa</taxon>
        <taxon>Kinetoplastea</taxon>
        <taxon>Metakinetoplastina</taxon>
        <taxon>Trypanosomatida</taxon>
        <taxon>Trypanosomatidae</taxon>
        <taxon>Trypanosoma</taxon>
        <taxon>Nannomonas</taxon>
    </lineage>
</organism>
<feature type="chain" id="PRO_5003410302" description="Secreted protein" evidence="1">
    <location>
        <begin position="26"/>
        <end position="131"/>
    </location>
</feature>